<dbReference type="Proteomes" id="UP000182761">
    <property type="component" value="Unassembled WGS sequence"/>
</dbReference>
<reference evidence="1 2" key="1">
    <citation type="submission" date="2016-01" db="EMBL/GenBank/DDBJ databases">
        <authorList>
            <person name="McClelland M."/>
            <person name="Jain A."/>
            <person name="Saraogi P."/>
            <person name="Mendelson R."/>
            <person name="Westerman R."/>
            <person name="SanMiguel P."/>
            <person name="Csonka L."/>
        </authorList>
    </citation>
    <scope>NUCLEOTIDE SEQUENCE [LARGE SCALE GENOMIC DNA]</scope>
    <source>
        <strain evidence="1 2">R-53146</strain>
    </source>
</reference>
<proteinExistence type="predicted"/>
<keyword evidence="1" id="KW-0560">Oxidoreductase</keyword>
<dbReference type="GO" id="GO:0051213">
    <property type="term" value="F:dioxygenase activity"/>
    <property type="evidence" value="ECO:0007669"/>
    <property type="project" value="UniProtKB-KW"/>
</dbReference>
<evidence type="ECO:0000313" key="1">
    <source>
        <dbReference type="EMBL" id="CVK15564.1"/>
    </source>
</evidence>
<dbReference type="AlphaFoldDB" id="A0A0X3AMK3"/>
<accession>A0A0X3AMK3</accession>
<sequence length="160" mass="17592">MTVGLSACKFSKYIMIKKLILYVLLISLLSFFTQCENGNKTINCFPNSSISYSADLNLPQFQKLAGINGYVYIEAGPLTGTKGLILVKIGPNEFKAYDRNPPHICPGSNTGLVVKDDIYLYCPEDGAKWILTTGQPLEVANRSPKTYNAQLVGNTVIISY</sequence>
<organism evidence="1 2">
    <name type="scientific">Apibacter mensalis</name>
    <dbReference type="NCBI Taxonomy" id="1586267"/>
    <lineage>
        <taxon>Bacteria</taxon>
        <taxon>Pseudomonadati</taxon>
        <taxon>Bacteroidota</taxon>
        <taxon>Flavobacteriia</taxon>
        <taxon>Flavobacteriales</taxon>
        <taxon>Weeksellaceae</taxon>
        <taxon>Apibacter</taxon>
    </lineage>
</organism>
<dbReference type="SUPFAM" id="SSF50022">
    <property type="entry name" value="ISP domain"/>
    <property type="match status" value="1"/>
</dbReference>
<keyword evidence="2" id="KW-1185">Reference proteome</keyword>
<keyword evidence="1" id="KW-0223">Dioxygenase</keyword>
<dbReference type="EMBL" id="FCOR01000002">
    <property type="protein sequence ID" value="CVK15564.1"/>
    <property type="molecule type" value="Genomic_DNA"/>
</dbReference>
<dbReference type="STRING" id="1586267.GCA_001418685_00389"/>
<protein>
    <submittedName>
        <fullName evidence="1">Ferredoxin subunit of nitrite reductase or a ring-hydroxylating dioxygenase</fullName>
    </submittedName>
</protein>
<evidence type="ECO:0000313" key="2">
    <source>
        <dbReference type="Proteomes" id="UP000182761"/>
    </source>
</evidence>
<gene>
    <name evidence="1" type="ORF">Ga0061079_102110</name>
</gene>
<dbReference type="GO" id="GO:0051537">
    <property type="term" value="F:2 iron, 2 sulfur cluster binding"/>
    <property type="evidence" value="ECO:0007669"/>
    <property type="project" value="InterPro"/>
</dbReference>
<name>A0A0X3AMK3_9FLAO</name>
<dbReference type="InterPro" id="IPR036922">
    <property type="entry name" value="Rieske_2Fe-2S_sf"/>
</dbReference>